<evidence type="ECO:0000313" key="2">
    <source>
        <dbReference type="EMBL" id="SNX47937.1"/>
    </source>
</evidence>
<sequence length="141" mass="16150">MDNVNKVENIIQTGVKEVEGAQRVSAPKDLGKQYIIPVLSEFSERYPDVIPYLYLNDHLSNVNESGIVLKSLLDVQADINHRRLVIVLNGYMKNFNTSTTLSSADLNVVYLSKKYQPKRIRLFLDFLFEQFPDLVKQSSDN</sequence>
<organism evidence="2 3">
    <name type="scientific">Vibrio thalassae</name>
    <dbReference type="NCBI Taxonomy" id="1243014"/>
    <lineage>
        <taxon>Bacteria</taxon>
        <taxon>Pseudomonadati</taxon>
        <taxon>Pseudomonadota</taxon>
        <taxon>Gammaproteobacteria</taxon>
        <taxon>Vibrionales</taxon>
        <taxon>Vibrionaceae</taxon>
        <taxon>Vibrio</taxon>
    </lineage>
</organism>
<dbReference type="AlphaFoldDB" id="A0A240EGX5"/>
<name>A0A240EGX5_9VIBR</name>
<dbReference type="PANTHER" id="PTHR30537">
    <property type="entry name" value="HTH-TYPE TRANSCRIPTIONAL REGULATOR"/>
    <property type="match status" value="1"/>
</dbReference>
<evidence type="ECO:0000256" key="1">
    <source>
        <dbReference type="ARBA" id="ARBA00009437"/>
    </source>
</evidence>
<protein>
    <submittedName>
        <fullName evidence="2">LysR substrate binding domain protein</fullName>
    </submittedName>
</protein>
<proteinExistence type="inferred from homology"/>
<keyword evidence="3" id="KW-1185">Reference proteome</keyword>
<evidence type="ECO:0000313" key="3">
    <source>
        <dbReference type="Proteomes" id="UP000219336"/>
    </source>
</evidence>
<dbReference type="Gene3D" id="3.40.190.290">
    <property type="match status" value="2"/>
</dbReference>
<dbReference type="PANTHER" id="PTHR30537:SF5">
    <property type="entry name" value="HTH-TYPE TRANSCRIPTIONAL ACTIVATOR TTDR-RELATED"/>
    <property type="match status" value="1"/>
</dbReference>
<dbReference type="EMBL" id="OANU01000017">
    <property type="protein sequence ID" value="SNX47937.1"/>
    <property type="molecule type" value="Genomic_DNA"/>
</dbReference>
<dbReference type="Proteomes" id="UP000219336">
    <property type="component" value="Unassembled WGS sequence"/>
</dbReference>
<reference evidence="3" key="1">
    <citation type="submission" date="2016-06" db="EMBL/GenBank/DDBJ databases">
        <authorList>
            <person name="Rodrigo-Torres L."/>
            <person name="Arahal R.D."/>
            <person name="Lucena T."/>
        </authorList>
    </citation>
    <scope>NUCLEOTIDE SEQUENCE [LARGE SCALE GENOMIC DNA]</scope>
    <source>
        <strain evidence="3">CECT8203</strain>
    </source>
</reference>
<accession>A0A240EGX5</accession>
<comment type="similarity">
    <text evidence="1">Belongs to the LysR transcriptional regulatory family.</text>
</comment>
<gene>
    <name evidence="2" type="ORF">VTH8203_01552</name>
</gene>
<dbReference type="InterPro" id="IPR058163">
    <property type="entry name" value="LysR-type_TF_proteobact-type"/>
</dbReference>